<organism evidence="1 2">
    <name type="scientific">Xylaria bambusicola</name>
    <dbReference type="NCBI Taxonomy" id="326684"/>
    <lineage>
        <taxon>Eukaryota</taxon>
        <taxon>Fungi</taxon>
        <taxon>Dikarya</taxon>
        <taxon>Ascomycota</taxon>
        <taxon>Pezizomycotina</taxon>
        <taxon>Sordariomycetes</taxon>
        <taxon>Xylariomycetidae</taxon>
        <taxon>Xylariales</taxon>
        <taxon>Xylariaceae</taxon>
        <taxon>Xylaria</taxon>
    </lineage>
</organism>
<dbReference type="Proteomes" id="UP001305414">
    <property type="component" value="Unassembled WGS sequence"/>
</dbReference>
<dbReference type="EMBL" id="JAWHQM010000028">
    <property type="protein sequence ID" value="KAK5632994.1"/>
    <property type="molecule type" value="Genomic_DNA"/>
</dbReference>
<evidence type="ECO:0008006" key="3">
    <source>
        <dbReference type="Google" id="ProtNLM"/>
    </source>
</evidence>
<proteinExistence type="predicted"/>
<accession>A0AAN7USJ6</accession>
<dbReference type="SUPFAM" id="SSF51735">
    <property type="entry name" value="NAD(P)-binding Rossmann-fold domains"/>
    <property type="match status" value="1"/>
</dbReference>
<evidence type="ECO:0000313" key="2">
    <source>
        <dbReference type="Proteomes" id="UP001305414"/>
    </source>
</evidence>
<dbReference type="GO" id="GO:0004029">
    <property type="term" value="F:aldehyde dehydrogenase (NAD+) activity"/>
    <property type="evidence" value="ECO:0007669"/>
    <property type="project" value="TreeGrafter"/>
</dbReference>
<dbReference type="InterPro" id="IPR051783">
    <property type="entry name" value="NAD(P)-dependent_oxidoreduct"/>
</dbReference>
<comment type="caution">
    <text evidence="1">The sequence shown here is derived from an EMBL/GenBank/DDBJ whole genome shotgun (WGS) entry which is preliminary data.</text>
</comment>
<reference evidence="1 2" key="1">
    <citation type="submission" date="2023-10" db="EMBL/GenBank/DDBJ databases">
        <title>Draft genome sequence of Xylaria bambusicola isolate GMP-LS, the root and basal stem rot pathogen of sugarcane in Indonesia.</title>
        <authorList>
            <person name="Selvaraj P."/>
            <person name="Muralishankar V."/>
            <person name="Muruganantham S."/>
            <person name="Sp S."/>
            <person name="Haryani S."/>
            <person name="Lau K.J.X."/>
            <person name="Naqvi N.I."/>
        </authorList>
    </citation>
    <scope>NUCLEOTIDE SEQUENCE [LARGE SCALE GENOMIC DNA]</scope>
    <source>
        <strain evidence="1">GMP-LS</strain>
    </source>
</reference>
<name>A0AAN7USJ6_9PEZI</name>
<dbReference type="Gene3D" id="3.40.50.720">
    <property type="entry name" value="NAD(P)-binding Rossmann-like Domain"/>
    <property type="match status" value="1"/>
</dbReference>
<keyword evidence="2" id="KW-1185">Reference proteome</keyword>
<gene>
    <name evidence="1" type="ORF">RRF57_008708</name>
</gene>
<evidence type="ECO:0000313" key="1">
    <source>
        <dbReference type="EMBL" id="KAK5632994.1"/>
    </source>
</evidence>
<dbReference type="GO" id="GO:0005737">
    <property type="term" value="C:cytoplasm"/>
    <property type="evidence" value="ECO:0007669"/>
    <property type="project" value="TreeGrafter"/>
</dbReference>
<protein>
    <recommendedName>
        <fullName evidence="3">NAD-dependent epimerase/dehydratase domain-containing protein</fullName>
    </recommendedName>
</protein>
<dbReference type="PANTHER" id="PTHR48079">
    <property type="entry name" value="PROTEIN YEEZ"/>
    <property type="match status" value="1"/>
</dbReference>
<dbReference type="InterPro" id="IPR036291">
    <property type="entry name" value="NAD(P)-bd_dom_sf"/>
</dbReference>
<dbReference type="PANTHER" id="PTHR48079:SF6">
    <property type="entry name" value="NAD(P)-BINDING DOMAIN-CONTAINING PROTEIN-RELATED"/>
    <property type="match status" value="1"/>
</dbReference>
<dbReference type="AlphaFoldDB" id="A0AAN7USJ6"/>
<sequence>MSPWLQRPNILITGAAGYMYDLMLPTVSVNTDARNSGGSVVAALLSENTHFLENKLFAAVRTEEQVQALQPLDINVLQLNLQDEQKVVEIVLQNEIDIVVHIASSIDFRLALYLVLALGKRRAVTAKDTYFIHALTPGQSSVTTGYSKEGGWPYGTIKDGDKVYKLEKELNDGFPIRVTNTAITELAKEQRVTSFIVGVPFLSQNIPATVKASMKLKAVYKFDEDSNFAAVHISDLAEYYVLFIKKILQGEKLPSGEVGYYFSVAHEAGWWDMTASLATVLYDRGLVTKPTVQIWPSDDVAADALDLPRQFVRLMHTARVTIDYKNGYPLGWQPKWDEHRLLANMAEEVNTSLRYDKGRTTLFDTLKPTN</sequence>